<organism evidence="2 3">
    <name type="scientific">Symbiodinium natans</name>
    <dbReference type="NCBI Taxonomy" id="878477"/>
    <lineage>
        <taxon>Eukaryota</taxon>
        <taxon>Sar</taxon>
        <taxon>Alveolata</taxon>
        <taxon>Dinophyceae</taxon>
        <taxon>Suessiales</taxon>
        <taxon>Symbiodiniaceae</taxon>
        <taxon>Symbiodinium</taxon>
    </lineage>
</organism>
<comment type="caution">
    <text evidence="2">The sequence shown here is derived from an EMBL/GenBank/DDBJ whole genome shotgun (WGS) entry which is preliminary data.</text>
</comment>
<keyword evidence="3" id="KW-1185">Reference proteome</keyword>
<dbReference type="AlphaFoldDB" id="A0A812T927"/>
<feature type="region of interest" description="Disordered" evidence="1">
    <location>
        <begin position="1"/>
        <end position="21"/>
    </location>
</feature>
<dbReference type="EMBL" id="CAJNDS010002524">
    <property type="protein sequence ID" value="CAE7511956.1"/>
    <property type="molecule type" value="Genomic_DNA"/>
</dbReference>
<dbReference type="Proteomes" id="UP000604046">
    <property type="component" value="Unassembled WGS sequence"/>
</dbReference>
<reference evidence="2" key="1">
    <citation type="submission" date="2021-02" db="EMBL/GenBank/DDBJ databases">
        <authorList>
            <person name="Dougan E. K."/>
            <person name="Rhodes N."/>
            <person name="Thang M."/>
            <person name="Chan C."/>
        </authorList>
    </citation>
    <scope>NUCLEOTIDE SEQUENCE</scope>
</reference>
<accession>A0A812T927</accession>
<evidence type="ECO:0000256" key="1">
    <source>
        <dbReference type="SAM" id="MobiDB-lite"/>
    </source>
</evidence>
<sequence>MTEEPFLNEGRRGKRKLSKHNSNPQSICVQAQLCISGGWMKKPIPLDVADFAGTDMVSVQSTSVWLPQVLQGFCRYQSLGSLLRSVSQDLQAQVLRSTDEAQEAKASRANALRAELWDEDEGSEGNVVEDRVKIPSNHRRCLRDPSNVCHRGHSLTVAWRRNVFYVGATSASIAALVEVLRSYTKSEVAEKSPEKPKEKETRVEDADEAEGCVVWQFPTKTWVVRYVDAEGKKHMRTKGLHVPDKGFDGATLPVAEYKRIRNEVRTKAIALWNDLDQSERPRLET</sequence>
<evidence type="ECO:0000313" key="3">
    <source>
        <dbReference type="Proteomes" id="UP000604046"/>
    </source>
</evidence>
<proteinExistence type="predicted"/>
<gene>
    <name evidence="2" type="ORF">SNAT2548_LOCUS28664</name>
</gene>
<protein>
    <submittedName>
        <fullName evidence="2">Uncharacterized protein</fullName>
    </submittedName>
</protein>
<name>A0A812T927_9DINO</name>
<evidence type="ECO:0000313" key="2">
    <source>
        <dbReference type="EMBL" id="CAE7511956.1"/>
    </source>
</evidence>
<dbReference type="OrthoDB" id="10322757at2759"/>